<protein>
    <recommendedName>
        <fullName evidence="3">RING-type domain-containing protein</fullName>
    </recommendedName>
</protein>
<evidence type="ECO:0000313" key="5">
    <source>
        <dbReference type="Proteomes" id="UP000011083"/>
    </source>
</evidence>
<sequence>MEGEHNKAEAAQKVEEEQRAGEEEQPQRECAVCLEKFGADALLSSHACDHALCKTCWEKYLATEFDEKRKGFLDIVCPYPKCGQRLSDEDWRKCASAKTLENYEAVWKTVPEKATCFQDFNYAYDDHGVLRNTINGDKFHWVNQMHYDALGDFIVEHIQNLLKKEHNMEEVILPLDVDNPDVPRTNIFLTPGALQAEKLILLIQGSGAVRPGQWARALCINDSLEVGTIFPYLRKCAERGWGVVVFNPNQNAGTKPGADDDEAWFKTREAFLSTAKVMRPIKHLIKIPGSETPSKHTTYVWDHFCAKAAASRVAIIAHSAGGICTMDLLRERGEEVMPRCVGVAFTDSVHWVSGRDPVPVRQFIKKNAVNWVKSNKPLDAPERGSGEDGCPCVSAGHPKHEWTSGCCVESVFKFLDDKFEAAQQ</sequence>
<feature type="region of interest" description="Disordered" evidence="2">
    <location>
        <begin position="1"/>
        <end position="23"/>
    </location>
</feature>
<dbReference type="InterPro" id="IPR048263">
    <property type="entry name" value="Arb2"/>
</dbReference>
<dbReference type="Pfam" id="PF22749">
    <property type="entry name" value="Arb2"/>
    <property type="match status" value="1"/>
</dbReference>
<gene>
    <name evidence="4" type="ORF">ACA1_269310</name>
</gene>
<dbReference type="PROSITE" id="PS50089">
    <property type="entry name" value="ZF_RING_2"/>
    <property type="match status" value="1"/>
</dbReference>
<dbReference type="Proteomes" id="UP000011083">
    <property type="component" value="Unassembled WGS sequence"/>
</dbReference>
<evidence type="ECO:0000313" key="4">
    <source>
        <dbReference type="EMBL" id="ELR19510.1"/>
    </source>
</evidence>
<keyword evidence="1" id="KW-0862">Zinc</keyword>
<dbReference type="InterPro" id="IPR013087">
    <property type="entry name" value="Znf_C2H2_type"/>
</dbReference>
<dbReference type="KEGG" id="acan:ACA1_269310"/>
<accession>L8H2R5</accession>
<dbReference type="EMBL" id="KB007933">
    <property type="protein sequence ID" value="ELR19510.1"/>
    <property type="molecule type" value="Genomic_DNA"/>
</dbReference>
<dbReference type="SUPFAM" id="SSF57850">
    <property type="entry name" value="RING/U-box"/>
    <property type="match status" value="1"/>
</dbReference>
<dbReference type="Gene3D" id="3.30.40.10">
    <property type="entry name" value="Zinc/RING finger domain, C3HC4 (zinc finger)"/>
    <property type="match status" value="1"/>
</dbReference>
<evidence type="ECO:0000256" key="1">
    <source>
        <dbReference type="PROSITE-ProRule" id="PRU00175"/>
    </source>
</evidence>
<dbReference type="InterPro" id="IPR001841">
    <property type="entry name" value="Znf_RING"/>
</dbReference>
<dbReference type="AlphaFoldDB" id="L8H2R5"/>
<keyword evidence="1" id="KW-0479">Metal-binding</keyword>
<name>L8H2R5_ACACF</name>
<evidence type="ECO:0000259" key="3">
    <source>
        <dbReference type="PROSITE" id="PS50089"/>
    </source>
</evidence>
<organism evidence="4 5">
    <name type="scientific">Acanthamoeba castellanii (strain ATCC 30010 / Neff)</name>
    <dbReference type="NCBI Taxonomy" id="1257118"/>
    <lineage>
        <taxon>Eukaryota</taxon>
        <taxon>Amoebozoa</taxon>
        <taxon>Discosea</taxon>
        <taxon>Longamoebia</taxon>
        <taxon>Centramoebida</taxon>
        <taxon>Acanthamoebidae</taxon>
        <taxon>Acanthamoeba</taxon>
    </lineage>
</organism>
<dbReference type="InterPro" id="IPR029058">
    <property type="entry name" value="AB_hydrolase_fold"/>
</dbReference>
<dbReference type="PANTHER" id="PTHR21357:SF4">
    <property type="entry name" value="FAM172 FAMILY PROTEIN HOMOLOG CG10038"/>
    <property type="match status" value="1"/>
</dbReference>
<dbReference type="InterPro" id="IPR053858">
    <property type="entry name" value="Arb2_dom"/>
</dbReference>
<dbReference type="OrthoDB" id="421951at2759"/>
<dbReference type="GeneID" id="14920294"/>
<dbReference type="OMA" id="QWSQQAI"/>
<evidence type="ECO:0000256" key="2">
    <source>
        <dbReference type="SAM" id="MobiDB-lite"/>
    </source>
</evidence>
<dbReference type="VEuPathDB" id="AmoebaDB:ACA1_269310"/>
<reference evidence="4 5" key="1">
    <citation type="journal article" date="2013" name="Genome Biol.">
        <title>Genome of Acanthamoeba castellanii highlights extensive lateral gene transfer and early evolution of tyrosine kinase signaling.</title>
        <authorList>
            <person name="Clarke M."/>
            <person name="Lohan A.J."/>
            <person name="Liu B."/>
            <person name="Lagkouvardos I."/>
            <person name="Roy S."/>
            <person name="Zafar N."/>
            <person name="Bertelli C."/>
            <person name="Schilde C."/>
            <person name="Kianianmomeni A."/>
            <person name="Burglin T.R."/>
            <person name="Frech C."/>
            <person name="Turcotte B."/>
            <person name="Kopec K.O."/>
            <person name="Synnott J.M."/>
            <person name="Choo C."/>
            <person name="Paponov I."/>
            <person name="Finkler A."/>
            <person name="Soon Heng Tan C."/>
            <person name="Hutchins A.P."/>
            <person name="Weinmeier T."/>
            <person name="Rattei T."/>
            <person name="Chu J.S."/>
            <person name="Gimenez G."/>
            <person name="Irimia M."/>
            <person name="Rigden D.J."/>
            <person name="Fitzpatrick D.A."/>
            <person name="Lorenzo-Morales J."/>
            <person name="Bateman A."/>
            <person name="Chiu C.H."/>
            <person name="Tang P."/>
            <person name="Hegemann P."/>
            <person name="Fromm H."/>
            <person name="Raoult D."/>
            <person name="Greub G."/>
            <person name="Miranda-Saavedra D."/>
            <person name="Chen N."/>
            <person name="Nash P."/>
            <person name="Ginger M.L."/>
            <person name="Horn M."/>
            <person name="Schaap P."/>
            <person name="Caler L."/>
            <person name="Loftus B."/>
        </authorList>
    </citation>
    <scope>NUCLEOTIDE SEQUENCE [LARGE SCALE GENOMIC DNA]</scope>
    <source>
        <strain evidence="4 5">Neff</strain>
    </source>
</reference>
<keyword evidence="1" id="KW-0863">Zinc-finger</keyword>
<dbReference type="GO" id="GO:0005634">
    <property type="term" value="C:nucleus"/>
    <property type="evidence" value="ECO:0007669"/>
    <property type="project" value="TreeGrafter"/>
</dbReference>
<dbReference type="PROSITE" id="PS00028">
    <property type="entry name" value="ZINC_FINGER_C2H2_1"/>
    <property type="match status" value="1"/>
</dbReference>
<dbReference type="GO" id="GO:0031048">
    <property type="term" value="P:regulatory ncRNA-mediated heterochromatin formation"/>
    <property type="evidence" value="ECO:0007669"/>
    <property type="project" value="TreeGrafter"/>
</dbReference>
<dbReference type="GO" id="GO:0035197">
    <property type="term" value="F:siRNA binding"/>
    <property type="evidence" value="ECO:0007669"/>
    <property type="project" value="TreeGrafter"/>
</dbReference>
<dbReference type="SUPFAM" id="SSF53474">
    <property type="entry name" value="alpha/beta-Hydrolases"/>
    <property type="match status" value="1"/>
</dbReference>
<dbReference type="GO" id="GO:0008270">
    <property type="term" value="F:zinc ion binding"/>
    <property type="evidence" value="ECO:0007669"/>
    <property type="project" value="UniProtKB-KW"/>
</dbReference>
<proteinExistence type="predicted"/>
<dbReference type="PANTHER" id="PTHR21357">
    <property type="entry name" value="FAM172 FAMILY PROTEIN HOMOLOG CG10038"/>
    <property type="match status" value="1"/>
</dbReference>
<dbReference type="RefSeq" id="XP_004341596.1">
    <property type="nucleotide sequence ID" value="XM_004341548.1"/>
</dbReference>
<feature type="domain" description="RING-type" evidence="3">
    <location>
        <begin position="30"/>
        <end position="81"/>
    </location>
</feature>
<dbReference type="InterPro" id="IPR013083">
    <property type="entry name" value="Znf_RING/FYVE/PHD"/>
</dbReference>
<keyword evidence="5" id="KW-1185">Reference proteome</keyword>